<comment type="caution">
    <text evidence="1">The sequence shown here is derived from an EMBL/GenBank/DDBJ whole genome shotgun (WGS) entry which is preliminary data.</text>
</comment>
<evidence type="ECO:0000313" key="2">
    <source>
        <dbReference type="Proteomes" id="UP001055072"/>
    </source>
</evidence>
<gene>
    <name evidence="1" type="ORF">BDY19DRAFT_898529</name>
</gene>
<evidence type="ECO:0000313" key="1">
    <source>
        <dbReference type="EMBL" id="KAI0084373.1"/>
    </source>
</evidence>
<keyword evidence="2" id="KW-1185">Reference proteome</keyword>
<dbReference type="Proteomes" id="UP001055072">
    <property type="component" value="Unassembled WGS sequence"/>
</dbReference>
<reference evidence="1" key="1">
    <citation type="journal article" date="2021" name="Environ. Microbiol.">
        <title>Gene family expansions and transcriptome signatures uncover fungal adaptations to wood decay.</title>
        <authorList>
            <person name="Hage H."/>
            <person name="Miyauchi S."/>
            <person name="Viragh M."/>
            <person name="Drula E."/>
            <person name="Min B."/>
            <person name="Chaduli D."/>
            <person name="Navarro D."/>
            <person name="Favel A."/>
            <person name="Norest M."/>
            <person name="Lesage-Meessen L."/>
            <person name="Balint B."/>
            <person name="Merenyi Z."/>
            <person name="de Eugenio L."/>
            <person name="Morin E."/>
            <person name="Martinez A.T."/>
            <person name="Baldrian P."/>
            <person name="Stursova M."/>
            <person name="Martinez M.J."/>
            <person name="Novotny C."/>
            <person name="Magnuson J.K."/>
            <person name="Spatafora J.W."/>
            <person name="Maurice S."/>
            <person name="Pangilinan J."/>
            <person name="Andreopoulos W."/>
            <person name="LaButti K."/>
            <person name="Hundley H."/>
            <person name="Na H."/>
            <person name="Kuo A."/>
            <person name="Barry K."/>
            <person name="Lipzen A."/>
            <person name="Henrissat B."/>
            <person name="Riley R."/>
            <person name="Ahrendt S."/>
            <person name="Nagy L.G."/>
            <person name="Grigoriev I.V."/>
            <person name="Martin F."/>
            <person name="Rosso M.N."/>
        </authorList>
    </citation>
    <scope>NUCLEOTIDE SEQUENCE</scope>
    <source>
        <strain evidence="1">CBS 384.51</strain>
    </source>
</reference>
<sequence>MFIRISPTWIAAAATLCYTPVFAANNPQVQLDQGVFTGINNGTTNRFLGIPFAKPPTGDLRFRLPVANDPYTGVVNATAFGPACPQQTLQYTIPDNLAPEAKAVLAATSGSLPDAEDCLTINIWQPSDVAEGTKLPVVIWIFGGIFDGSVIVQRSIEMNQPIIYASINHSYVLLAFGFLGGAQVKAAGVANLGLRDQRQAFRWVQKYISAFGGDPTKVTIWGQSSGAISVGLHMVANGGDNENLFRAGFMQSGSQIPYGDVENGQWSYNQLVGNVGCQNASDSLQCLREVPYDALKAAMNASPSILSRQALNSSWVPRADGVFLVDPSQQAVLKGTVANIPFVSGNCDDEGTLFALSQTDITTNNGTREYISSNYLSNATEAEIDRVLAVYPDDIAQGSPFDTGSENALTPEYKRLAAFQGDLIFIGTRRFLLQHRSDKQPAWSFLSKRSKSTPDLGSFHGHDVPLVYGPSDLTDYLVNFVNHLDPNGNGSMEWPRYTPSSPALMTFLDGDTPQTITQDTFREDAIGNLTELFLKYPL</sequence>
<protein>
    <submittedName>
        <fullName evidence="1">Carotenoid ester lipase</fullName>
    </submittedName>
</protein>
<proteinExistence type="predicted"/>
<name>A0ACB8TQN6_9APHY</name>
<accession>A0ACB8TQN6</accession>
<organism evidence="1 2">
    <name type="scientific">Irpex rosettiformis</name>
    <dbReference type="NCBI Taxonomy" id="378272"/>
    <lineage>
        <taxon>Eukaryota</taxon>
        <taxon>Fungi</taxon>
        <taxon>Dikarya</taxon>
        <taxon>Basidiomycota</taxon>
        <taxon>Agaricomycotina</taxon>
        <taxon>Agaricomycetes</taxon>
        <taxon>Polyporales</taxon>
        <taxon>Irpicaceae</taxon>
        <taxon>Irpex</taxon>
    </lineage>
</organism>
<dbReference type="EMBL" id="MU274943">
    <property type="protein sequence ID" value="KAI0084373.1"/>
    <property type="molecule type" value="Genomic_DNA"/>
</dbReference>